<dbReference type="OrthoDB" id="2285229at2759"/>
<dbReference type="Proteomes" id="UP000015464">
    <property type="component" value="Unassembled WGS sequence"/>
</dbReference>
<dbReference type="eggNOG" id="KOG2102">
    <property type="taxonomic scope" value="Eukaryota"/>
</dbReference>
<dbReference type="Pfam" id="PF00773">
    <property type="entry name" value="RNB"/>
    <property type="match status" value="1"/>
</dbReference>
<keyword evidence="2" id="KW-0378">Hydrolase</keyword>
<dbReference type="InterPro" id="IPR050180">
    <property type="entry name" value="RNR_Ribonuclease"/>
</dbReference>
<sequence length="783" mass="89642">MPVSIKEFLQNTYDNTKIKNVTFDIDTPDTLESQEKVGCASVPGQDPLGPSHPFRYGDLLVVMNPMTGLQIGVYAGTNPKNYANLITTINEGGVLGLNRTPRVLLRFPDFIPQFNDYSYNKRLKGQVVIPPALLEIITKSLKNLSKEVQKAGFLNYEKFNEIYPTLQARKPMPFQTTFPELLKIVYGDQFTTIAEKIALLTYLTPRNERFVVVDHLFSEIQTVFMNPLYKNSNYSNFLTTRVPHPLLSEIYKEIGLYECKEDLAVNNFHEFLCDIGVWSPWTISRLLLPEVRIAFPQLHPTNRKQYEQDLHSFSDPSRSVSRDVLEEVRTDFTHLDAFAFDSSSTVEVDDAISIEKKNDGTWMHIHIANPSSMIDLNSPLMAFAEKNFQTVYLTHIEKKFMLPLELTKLLWTLDGNDRQKALTFSAKLSEKGAVLDYKVQPSWIRRAKRYTFSQVCAALKKKENVTIWSSLQVGDLVKEPAIPVDDQKKVLEILEEMKKFTGFRKRNNAFLSDQPSFSVDLLPETIPETSISGVNPVYWSSFPSICLKVNHSGMNIAELLVAECMVLAGHVSAKFFDDYRIPGIFRGQNVPSSFDSSFTENFDSLLRARDEFGMVPLKQVYPISSYLTSSYMATRKSPHFSLGIKSGYMQSTSPLRRFTDLINHYQMQCVLLGDKSKLISREQIESKLPLYSFRGKVMKYTSRYTDRFWALEYLARLPKNKLPICHGIVNIDRHSSVILEEFGLKAQLNALTGLEKYHLTRQAFRIDYVQPFQNQLFVSIVEN</sequence>
<gene>
    <name evidence="2" type="ORF">SPOG_00831</name>
</gene>
<dbReference type="GO" id="GO:0005739">
    <property type="term" value="C:mitochondrion"/>
    <property type="evidence" value="ECO:0007669"/>
    <property type="project" value="EnsemblFungi"/>
</dbReference>
<dbReference type="AlphaFoldDB" id="S9X0V4"/>
<dbReference type="RefSeq" id="XP_013024461.1">
    <property type="nucleotide sequence ID" value="XM_013169007.1"/>
</dbReference>
<dbReference type="InterPro" id="IPR001900">
    <property type="entry name" value="RNase_II/R"/>
</dbReference>
<dbReference type="InterPro" id="IPR012340">
    <property type="entry name" value="NA-bd_OB-fold"/>
</dbReference>
<keyword evidence="2" id="KW-0540">Nuclease</keyword>
<keyword evidence="2" id="KW-0269">Exonuclease</keyword>
<reference evidence="2 3" key="1">
    <citation type="journal article" date="2011" name="Science">
        <title>Comparative functional genomics of the fission yeasts.</title>
        <authorList>
            <person name="Rhind N."/>
            <person name="Chen Z."/>
            <person name="Yassour M."/>
            <person name="Thompson D.A."/>
            <person name="Haas B.J."/>
            <person name="Habib N."/>
            <person name="Wapinski I."/>
            <person name="Roy S."/>
            <person name="Lin M.F."/>
            <person name="Heiman D.I."/>
            <person name="Young S.K."/>
            <person name="Furuya K."/>
            <person name="Guo Y."/>
            <person name="Pidoux A."/>
            <person name="Chen H.M."/>
            <person name="Robbertse B."/>
            <person name="Goldberg J.M."/>
            <person name="Aoki K."/>
            <person name="Bayne E.H."/>
            <person name="Berlin A.M."/>
            <person name="Desjardins C.A."/>
            <person name="Dobbs E."/>
            <person name="Dukaj L."/>
            <person name="Fan L."/>
            <person name="FitzGerald M.G."/>
            <person name="French C."/>
            <person name="Gujja S."/>
            <person name="Hansen K."/>
            <person name="Keifenheim D."/>
            <person name="Levin J.Z."/>
            <person name="Mosher R.A."/>
            <person name="Mueller C.A."/>
            <person name="Pfiffner J."/>
            <person name="Priest M."/>
            <person name="Russ C."/>
            <person name="Smialowska A."/>
            <person name="Swoboda P."/>
            <person name="Sykes S.M."/>
            <person name="Vaughn M."/>
            <person name="Vengrova S."/>
            <person name="Yoder R."/>
            <person name="Zeng Q."/>
            <person name="Allshire R."/>
            <person name="Baulcombe D."/>
            <person name="Birren B.W."/>
            <person name="Brown W."/>
            <person name="Ekwall K."/>
            <person name="Kellis M."/>
            <person name="Leatherwood J."/>
            <person name="Levin H."/>
            <person name="Margalit H."/>
            <person name="Martienssen R."/>
            <person name="Nieduszynski C.A."/>
            <person name="Spatafora J.W."/>
            <person name="Friedman N."/>
            <person name="Dalgaard J.Z."/>
            <person name="Baumann P."/>
            <person name="Niki H."/>
            <person name="Regev A."/>
            <person name="Nusbaum C."/>
        </authorList>
    </citation>
    <scope>NUCLEOTIDE SEQUENCE [LARGE SCALE GENOMIC DNA]</scope>
    <source>
        <strain evidence="3">OY26 / ATCC MYA-4695 / CBS 11777 / NBRC 106824 / NRRL Y48691</strain>
    </source>
</reference>
<dbReference type="PANTHER" id="PTHR23355">
    <property type="entry name" value="RIBONUCLEASE"/>
    <property type="match status" value="1"/>
</dbReference>
<dbReference type="EMBL" id="KE546992">
    <property type="protein sequence ID" value="EPY50627.1"/>
    <property type="molecule type" value="Genomic_DNA"/>
</dbReference>
<dbReference type="PANTHER" id="PTHR23355:SF66">
    <property type="entry name" value="DIS3-LIKE EXONUCLEASE 2-RELATED"/>
    <property type="match status" value="1"/>
</dbReference>
<dbReference type="STRING" id="653667.S9X0V4"/>
<dbReference type="OMA" id="ISECMIL"/>
<evidence type="ECO:0000313" key="3">
    <source>
        <dbReference type="Proteomes" id="UP000015464"/>
    </source>
</evidence>
<organism evidence="2 3">
    <name type="scientific">Schizosaccharomyces cryophilus (strain OY26 / ATCC MYA-4695 / CBS 11777 / NBRC 106824 / NRRL Y48691)</name>
    <name type="common">Fission yeast</name>
    <dbReference type="NCBI Taxonomy" id="653667"/>
    <lineage>
        <taxon>Eukaryota</taxon>
        <taxon>Fungi</taxon>
        <taxon>Dikarya</taxon>
        <taxon>Ascomycota</taxon>
        <taxon>Taphrinomycotina</taxon>
        <taxon>Schizosaccharomycetes</taxon>
        <taxon>Schizosaccharomycetales</taxon>
        <taxon>Schizosaccharomycetaceae</taxon>
        <taxon>Schizosaccharomyces</taxon>
    </lineage>
</organism>
<proteinExistence type="predicted"/>
<accession>S9X0V4</accession>
<dbReference type="GO" id="GO:0004540">
    <property type="term" value="F:RNA nuclease activity"/>
    <property type="evidence" value="ECO:0007669"/>
    <property type="project" value="InterPro"/>
</dbReference>
<dbReference type="SUPFAM" id="SSF50249">
    <property type="entry name" value="Nucleic acid-binding proteins"/>
    <property type="match status" value="1"/>
</dbReference>
<dbReference type="GO" id="GO:0090616">
    <property type="term" value="P:mitochondrial mRNA 3'-end processing"/>
    <property type="evidence" value="ECO:0007669"/>
    <property type="project" value="EnsemblFungi"/>
</dbReference>
<evidence type="ECO:0000259" key="1">
    <source>
        <dbReference type="SMART" id="SM00955"/>
    </source>
</evidence>
<dbReference type="GO" id="GO:0003723">
    <property type="term" value="F:RNA binding"/>
    <property type="evidence" value="ECO:0007669"/>
    <property type="project" value="InterPro"/>
</dbReference>
<dbReference type="SMART" id="SM00955">
    <property type="entry name" value="RNB"/>
    <property type="match status" value="1"/>
</dbReference>
<protein>
    <submittedName>
        <fullName evidence="2">3'-5' exonuclease for RNA 3' ss-tail</fullName>
    </submittedName>
</protein>
<keyword evidence="3" id="KW-1185">Reference proteome</keyword>
<feature type="domain" description="RNB" evidence="1">
    <location>
        <begin position="329"/>
        <end position="673"/>
    </location>
</feature>
<dbReference type="HOGENOM" id="CLU_308393_0_0_1"/>
<evidence type="ECO:0000313" key="2">
    <source>
        <dbReference type="EMBL" id="EPY50627.1"/>
    </source>
</evidence>
<dbReference type="GO" id="GO:0004527">
    <property type="term" value="F:exonuclease activity"/>
    <property type="evidence" value="ECO:0007669"/>
    <property type="project" value="UniProtKB-KW"/>
</dbReference>
<name>S9X0V4_SCHCR</name>
<dbReference type="GeneID" id="25035162"/>